<name>A0AAN7YP82_9MYCE</name>
<dbReference type="EMBL" id="JAVFKY010000006">
    <property type="protein sequence ID" value="KAK5574791.1"/>
    <property type="molecule type" value="Genomic_DNA"/>
</dbReference>
<organism evidence="1 2">
    <name type="scientific">Dictyostelium firmibasis</name>
    <dbReference type="NCBI Taxonomy" id="79012"/>
    <lineage>
        <taxon>Eukaryota</taxon>
        <taxon>Amoebozoa</taxon>
        <taxon>Evosea</taxon>
        <taxon>Eumycetozoa</taxon>
        <taxon>Dictyostelia</taxon>
        <taxon>Dictyosteliales</taxon>
        <taxon>Dictyosteliaceae</taxon>
        <taxon>Dictyostelium</taxon>
    </lineage>
</organism>
<evidence type="ECO:0000313" key="1">
    <source>
        <dbReference type="EMBL" id="KAK5574791.1"/>
    </source>
</evidence>
<keyword evidence="2" id="KW-1185">Reference proteome</keyword>
<comment type="caution">
    <text evidence="1">The sequence shown here is derived from an EMBL/GenBank/DDBJ whole genome shotgun (WGS) entry which is preliminary data.</text>
</comment>
<evidence type="ECO:0000313" key="2">
    <source>
        <dbReference type="Proteomes" id="UP001344447"/>
    </source>
</evidence>
<sequence length="75" mass="7943">MTISGAFSSFGTGNTLQIKNNNQQLLSSSPNLSGNSILSNSFSGSSSFQSSSNFLTTTVNSTVITESFKLLDNPW</sequence>
<protein>
    <submittedName>
        <fullName evidence="1">Uncharacterized protein</fullName>
    </submittedName>
</protein>
<proteinExistence type="predicted"/>
<gene>
    <name evidence="1" type="ORF">RB653_010044</name>
</gene>
<reference evidence="1 2" key="1">
    <citation type="submission" date="2023-11" db="EMBL/GenBank/DDBJ databases">
        <title>Dfirmibasis_genome.</title>
        <authorList>
            <person name="Edelbroek B."/>
            <person name="Kjellin J."/>
            <person name="Jerlstrom-Hultqvist J."/>
            <person name="Soderbom F."/>
        </authorList>
    </citation>
    <scope>NUCLEOTIDE SEQUENCE [LARGE SCALE GENOMIC DNA]</scope>
    <source>
        <strain evidence="1 2">TNS-C-14</strain>
    </source>
</reference>
<dbReference type="Proteomes" id="UP001344447">
    <property type="component" value="Unassembled WGS sequence"/>
</dbReference>
<dbReference type="AlphaFoldDB" id="A0AAN7YP82"/>
<accession>A0AAN7YP82</accession>